<gene>
    <name evidence="1" type="ORF">KUCAC02_012629</name>
</gene>
<name>A0ACB9XD98_CHAAC</name>
<accession>A0ACB9XD98</accession>
<proteinExistence type="predicted"/>
<dbReference type="Proteomes" id="UP001057452">
    <property type="component" value="Chromosome 7"/>
</dbReference>
<sequence>QVEAVEENGGEANNSNQGKEVVEAGPGGREGEAAGAGVEAKGEARAENGAGQPPKAVDDVKDDKLLDELKDGDRKPLSPLKDTLPPSVDVPSKGSEKPPCNLSIPLPPERATLQKTTSAETDLTRVQKTPSTPEAKQCRSPSLTPTPPTEMVEPTRTPTRTSLPIRPVGQRPVSLLKSHSNVATRGRESRDGRERSPTSAQSLDRKDCRMPTRSPGPCRASWAEASRPDAWRMDEAQAGMPLEIGGSMVATTKPGRKGKSRTLDNSDLNSLSEDLGLARENQQAQQGQRGSAKDRKMLKFISGIFTKSSSGAAGSSSTAPPVYIQRDSSEEEEGSTAVCNPTPLDCCTVGCECRAATCRVEQYECLGQKLQFMERSVEKTAYPILNNYDELVNQEWSLSRSIPELRLGILGSLKSGKSALVNKYITGSYVALEKTEGGRYKKEVLVDGQSHLLLIREEPGPPDAQFSSWVDAVILVFSLENESSFQELYQLYSQLSKHRSDVPVIVVGTQDKISSTNPRVIENQRARQLCIDTCATYGFNVDRVFSEAAQKIVAQKKLAALQACKSLPNSPSHSGGSTPGSASFPSQASNGSTCGYAHSLPSTPVIAHRELRVAQGEGGGGGSVNSRSLKSIPRRPSLFKNRDSDKKSGDGKGDQSNTRGVPIKQSILWKRSGSSLNKEWKKKYVTLSNNGPLSYHSSTSDYTQNTHGKEIDLLRVTVKVPGKRPRERWLLRPPPRPALDPGSNGLSKEHTTAENTSTVPQFGVRPLCLWWRIALGVCRLKVETEDFSAAPPHCPPKHRVLTPLKEQPVYLLEKTRTVIAHERQEEEPEEEEHESERRHEENADFHHRVIHGADVHFEAQSLEDRDSWVSAIESQILASLQSCESGRNKARRSSQSEAVALQAIRNAKGNSQCVDCEAASEPHLASLNLGALICIECSGVHRNLGTQLSRVRSLDLDGLARRAHAGPGRHREPHGQQHLGELHQGRVKPTPTATREERESWIRAKYEQRLFVPPQGPQHPDGGMPAWLLSAVTERDLPRLLILLAHSSKEQINAQLSDAAPHSALHAACQLGDVVMTQLLIWVVRNRCQGEDNHGQTAMKLATKNGSKGCIDILLQHGCPSDTSPSTATPVLSPPLQHRQPGPHQLQETGLVARRRSWTRLQDAQ</sequence>
<keyword evidence="2" id="KW-1185">Reference proteome</keyword>
<protein>
    <submittedName>
        <fullName evidence="1">Uncharacterized protein</fullName>
    </submittedName>
</protein>
<organism evidence="1 2">
    <name type="scientific">Chaenocephalus aceratus</name>
    <name type="common">Blackfin icefish</name>
    <name type="synonym">Chaenichthys aceratus</name>
    <dbReference type="NCBI Taxonomy" id="36190"/>
    <lineage>
        <taxon>Eukaryota</taxon>
        <taxon>Metazoa</taxon>
        <taxon>Chordata</taxon>
        <taxon>Craniata</taxon>
        <taxon>Vertebrata</taxon>
        <taxon>Euteleostomi</taxon>
        <taxon>Actinopterygii</taxon>
        <taxon>Neopterygii</taxon>
        <taxon>Teleostei</taxon>
        <taxon>Neoteleostei</taxon>
        <taxon>Acanthomorphata</taxon>
        <taxon>Eupercaria</taxon>
        <taxon>Perciformes</taxon>
        <taxon>Notothenioidei</taxon>
        <taxon>Channichthyidae</taxon>
        <taxon>Chaenocephalus</taxon>
    </lineage>
</organism>
<evidence type="ECO:0000313" key="2">
    <source>
        <dbReference type="Proteomes" id="UP001057452"/>
    </source>
</evidence>
<comment type="caution">
    <text evidence="1">The sequence shown here is derived from an EMBL/GenBank/DDBJ whole genome shotgun (WGS) entry which is preliminary data.</text>
</comment>
<dbReference type="EMBL" id="CM043791">
    <property type="protein sequence ID" value="KAI4824086.1"/>
    <property type="molecule type" value="Genomic_DNA"/>
</dbReference>
<reference evidence="1" key="1">
    <citation type="submission" date="2022-05" db="EMBL/GenBank/DDBJ databases">
        <title>Chromosome-level genome of Chaenocephalus aceratus.</title>
        <authorList>
            <person name="Park H."/>
        </authorList>
    </citation>
    <scope>NUCLEOTIDE SEQUENCE</scope>
    <source>
        <strain evidence="1">KU_202001</strain>
    </source>
</reference>
<evidence type="ECO:0000313" key="1">
    <source>
        <dbReference type="EMBL" id="KAI4824086.1"/>
    </source>
</evidence>
<feature type="non-terminal residue" evidence="1">
    <location>
        <position position="1"/>
    </location>
</feature>